<dbReference type="InterPro" id="IPR001020">
    <property type="entry name" value="PTS_HPr_His_P_site"/>
</dbReference>
<dbReference type="EMBL" id="SUVG01000003">
    <property type="protein sequence ID" value="MBE6421116.1"/>
    <property type="molecule type" value="Genomic_DNA"/>
</dbReference>
<dbReference type="InterPro" id="IPR002114">
    <property type="entry name" value="PTS_HPr_Ser_P_site"/>
</dbReference>
<dbReference type="Gene3D" id="3.30.1340.10">
    <property type="entry name" value="HPr-like"/>
    <property type="match status" value="1"/>
</dbReference>
<accession>A0A928DQ59</accession>
<dbReference type="AlphaFoldDB" id="A0A928DQ59"/>
<dbReference type="PANTHER" id="PTHR33705">
    <property type="entry name" value="PHOSPHOCARRIER PROTEIN HPR"/>
    <property type="match status" value="1"/>
</dbReference>
<comment type="similarity">
    <text evidence="2">Belongs to the HPr family.</text>
</comment>
<dbReference type="CDD" id="cd00367">
    <property type="entry name" value="PTS-HPr_like"/>
    <property type="match status" value="1"/>
</dbReference>
<reference evidence="6" key="1">
    <citation type="submission" date="2019-04" db="EMBL/GenBank/DDBJ databases">
        <title>Evolution of Biomass-Degrading Anaerobic Consortia Revealed by Metagenomics.</title>
        <authorList>
            <person name="Peng X."/>
        </authorList>
    </citation>
    <scope>NUCLEOTIDE SEQUENCE</scope>
    <source>
        <strain evidence="6">SIG66</strain>
    </source>
</reference>
<dbReference type="PANTHER" id="PTHR33705:SF2">
    <property type="entry name" value="PHOSPHOCARRIER PROTEIN NPR"/>
    <property type="match status" value="1"/>
</dbReference>
<dbReference type="InterPro" id="IPR050399">
    <property type="entry name" value="HPr"/>
</dbReference>
<proteinExistence type="inferred from homology"/>
<evidence type="ECO:0000313" key="6">
    <source>
        <dbReference type="EMBL" id="MBE6421116.1"/>
    </source>
</evidence>
<comment type="subcellular location">
    <subcellularLocation>
        <location evidence="1">Cytoplasm</location>
    </subcellularLocation>
</comment>
<gene>
    <name evidence="6" type="ORF">E7027_03140</name>
</gene>
<sequence length="89" mass="9907">MIQQDLKITNRLGLHARPAALISQTAAGFTCEVLLEKDSVRVNAKSIMGVMMLAAEFGSTLRLTTEGEDEQQAFDAIKQLFDNKFNEEF</sequence>
<dbReference type="GO" id="GO:0005737">
    <property type="term" value="C:cytoplasm"/>
    <property type="evidence" value="ECO:0007669"/>
    <property type="project" value="UniProtKB-SubCell"/>
</dbReference>
<dbReference type="Pfam" id="PF00381">
    <property type="entry name" value="PTS-HPr"/>
    <property type="match status" value="1"/>
</dbReference>
<dbReference type="PROSITE" id="PS00589">
    <property type="entry name" value="PTS_HPR_SER"/>
    <property type="match status" value="1"/>
</dbReference>
<name>A0A928DQ59_9BACT</name>
<dbReference type="SUPFAM" id="SSF55594">
    <property type="entry name" value="HPr-like"/>
    <property type="match status" value="1"/>
</dbReference>
<dbReference type="GO" id="GO:0009401">
    <property type="term" value="P:phosphoenolpyruvate-dependent sugar phosphotransferase system"/>
    <property type="evidence" value="ECO:0007669"/>
    <property type="project" value="UniProtKB-KW"/>
</dbReference>
<dbReference type="InterPro" id="IPR035895">
    <property type="entry name" value="HPr-like_sf"/>
</dbReference>
<dbReference type="PRINTS" id="PR00107">
    <property type="entry name" value="PHOSPHOCPHPR"/>
</dbReference>
<feature type="domain" description="HPr" evidence="5">
    <location>
        <begin position="1"/>
        <end position="88"/>
    </location>
</feature>
<keyword evidence="3" id="KW-0963">Cytoplasm</keyword>
<evidence type="ECO:0000256" key="3">
    <source>
        <dbReference type="ARBA" id="ARBA00022490"/>
    </source>
</evidence>
<keyword evidence="4" id="KW-0598">Phosphotransferase system</keyword>
<dbReference type="NCBIfam" id="TIGR01003">
    <property type="entry name" value="PTS_HPr_family"/>
    <property type="match status" value="1"/>
</dbReference>
<evidence type="ECO:0000256" key="4">
    <source>
        <dbReference type="ARBA" id="ARBA00022683"/>
    </source>
</evidence>
<protein>
    <submittedName>
        <fullName evidence="6">HPr family phosphocarrier protein</fullName>
    </submittedName>
</protein>
<dbReference type="PROSITE" id="PS51350">
    <property type="entry name" value="PTS_HPR_DOM"/>
    <property type="match status" value="1"/>
</dbReference>
<evidence type="ECO:0000259" key="5">
    <source>
        <dbReference type="PROSITE" id="PS51350"/>
    </source>
</evidence>
<dbReference type="PROSITE" id="PS00369">
    <property type="entry name" value="PTS_HPR_HIS"/>
    <property type="match status" value="1"/>
</dbReference>
<organism evidence="6 7">
    <name type="scientific">Candidatus Avelusimicrobium gallicola</name>
    <dbReference type="NCBI Taxonomy" id="2562704"/>
    <lineage>
        <taxon>Bacteria</taxon>
        <taxon>Pseudomonadati</taxon>
        <taxon>Elusimicrobiota</taxon>
        <taxon>Elusimicrobia</taxon>
        <taxon>Elusimicrobiales</taxon>
        <taxon>Elusimicrobiaceae</taxon>
        <taxon>Candidatus Avelusimicrobium</taxon>
    </lineage>
</organism>
<evidence type="ECO:0000313" key="7">
    <source>
        <dbReference type="Proteomes" id="UP000725649"/>
    </source>
</evidence>
<evidence type="ECO:0000256" key="1">
    <source>
        <dbReference type="ARBA" id="ARBA00004496"/>
    </source>
</evidence>
<dbReference type="Proteomes" id="UP000725649">
    <property type="component" value="Unassembled WGS sequence"/>
</dbReference>
<dbReference type="InterPro" id="IPR000032">
    <property type="entry name" value="HPr-like"/>
</dbReference>
<comment type="caution">
    <text evidence="6">The sequence shown here is derived from an EMBL/GenBank/DDBJ whole genome shotgun (WGS) entry which is preliminary data.</text>
</comment>
<evidence type="ECO:0000256" key="2">
    <source>
        <dbReference type="ARBA" id="ARBA00010736"/>
    </source>
</evidence>